<dbReference type="SUPFAM" id="SSF54593">
    <property type="entry name" value="Glyoxalase/Bleomycin resistance protein/Dihydroxybiphenyl dioxygenase"/>
    <property type="match status" value="1"/>
</dbReference>
<dbReference type="AlphaFoldDB" id="A0A5B8IPI4"/>
<reference evidence="1 2" key="1">
    <citation type="submission" date="2019-07" db="EMBL/GenBank/DDBJ databases">
        <authorList>
            <person name="Zhu P."/>
        </authorList>
    </citation>
    <scope>NUCLEOTIDE SEQUENCE [LARGE SCALE GENOMIC DNA]</scope>
    <source>
        <strain evidence="1 2">SSL-25</strain>
    </source>
</reference>
<evidence type="ECO:0000313" key="1">
    <source>
        <dbReference type="EMBL" id="QDY79499.1"/>
    </source>
</evidence>
<accession>A0A5B8IPI4</accession>
<dbReference type="KEGG" id="sqz:FQU76_26550"/>
<name>A0A5B8IPI4_9ACTN</name>
<dbReference type="RefSeq" id="WP_146482788.1">
    <property type="nucleotide sequence ID" value="NZ_CP042266.1"/>
</dbReference>
<organism evidence="1 2">
    <name type="scientific">Streptomyces qinzhouensis</name>
    <dbReference type="NCBI Taxonomy" id="2599401"/>
    <lineage>
        <taxon>Bacteria</taxon>
        <taxon>Bacillati</taxon>
        <taxon>Actinomycetota</taxon>
        <taxon>Actinomycetes</taxon>
        <taxon>Kitasatosporales</taxon>
        <taxon>Streptomycetaceae</taxon>
        <taxon>Streptomyces</taxon>
    </lineage>
</organism>
<sequence>MNITGSTVVLDVVNPSASSRFFTIHLGYREVLAGEDFVALARDDRAPDVLLRQRDLELPPGRRSAGALVSFAVTGIVAEDERLRGENANITVPLHREPWGAWQLELTGPDGFVVQLVEWTPPAGV</sequence>
<dbReference type="Proteomes" id="UP000320580">
    <property type="component" value="Chromosome"/>
</dbReference>
<gene>
    <name evidence="1" type="ORF">FQU76_26550</name>
</gene>
<dbReference type="InterPro" id="IPR029068">
    <property type="entry name" value="Glyas_Bleomycin-R_OHBP_Dase"/>
</dbReference>
<dbReference type="OrthoDB" id="9798201at2"/>
<dbReference type="Gene3D" id="3.10.180.10">
    <property type="entry name" value="2,3-Dihydroxybiphenyl 1,2-Dioxygenase, domain 1"/>
    <property type="match status" value="1"/>
</dbReference>
<proteinExistence type="predicted"/>
<keyword evidence="2" id="KW-1185">Reference proteome</keyword>
<dbReference type="EMBL" id="CP042266">
    <property type="protein sequence ID" value="QDY79499.1"/>
    <property type="molecule type" value="Genomic_DNA"/>
</dbReference>
<protein>
    <submittedName>
        <fullName evidence="1">Glyoxalase</fullName>
    </submittedName>
</protein>
<evidence type="ECO:0000313" key="2">
    <source>
        <dbReference type="Proteomes" id="UP000320580"/>
    </source>
</evidence>